<keyword evidence="2" id="KW-1185">Reference proteome</keyword>
<evidence type="ECO:0000313" key="2">
    <source>
        <dbReference type="Proteomes" id="UP001180531"/>
    </source>
</evidence>
<reference evidence="1" key="1">
    <citation type="submission" date="2024-05" db="EMBL/GenBank/DDBJ databases">
        <title>30 novel species of actinomycetes from the DSMZ collection.</title>
        <authorList>
            <person name="Nouioui I."/>
        </authorList>
    </citation>
    <scope>NUCLEOTIDE SEQUENCE</scope>
    <source>
        <strain evidence="1">DSM 40473</strain>
    </source>
</reference>
<sequence>MANETETDITTQNPDLMLDAELDAAALEAALPTLAEKLGLLSADLTVDERAVLSSIVTSASLHLRELQKDNEEALFIFAKPISAAATPEIRMGLIDLPEQLGFTGE</sequence>
<proteinExistence type="predicted"/>
<gene>
    <name evidence="1" type="ORF">RM609_03760</name>
</gene>
<organism evidence="1 2">
    <name type="scientific">Streptomyces hesseae</name>
    <dbReference type="NCBI Taxonomy" id="3075519"/>
    <lineage>
        <taxon>Bacteria</taxon>
        <taxon>Bacillati</taxon>
        <taxon>Actinomycetota</taxon>
        <taxon>Actinomycetes</taxon>
        <taxon>Kitasatosporales</taxon>
        <taxon>Streptomycetaceae</taxon>
        <taxon>Streptomyces</taxon>
    </lineage>
</organism>
<name>A0ABU2SGW6_9ACTN</name>
<protein>
    <submittedName>
        <fullName evidence="1">Uncharacterized protein</fullName>
    </submittedName>
</protein>
<dbReference type="EMBL" id="JAVRFI010000002">
    <property type="protein sequence ID" value="MDT0448221.1"/>
    <property type="molecule type" value="Genomic_DNA"/>
</dbReference>
<accession>A0ABU2SGW6</accession>
<dbReference type="RefSeq" id="WP_311607902.1">
    <property type="nucleotide sequence ID" value="NZ_JAVRFI010000002.1"/>
</dbReference>
<dbReference type="Proteomes" id="UP001180531">
    <property type="component" value="Unassembled WGS sequence"/>
</dbReference>
<evidence type="ECO:0000313" key="1">
    <source>
        <dbReference type="EMBL" id="MDT0448221.1"/>
    </source>
</evidence>
<comment type="caution">
    <text evidence="1">The sequence shown here is derived from an EMBL/GenBank/DDBJ whole genome shotgun (WGS) entry which is preliminary data.</text>
</comment>